<evidence type="ECO:0000313" key="3">
    <source>
        <dbReference type="Proteomes" id="UP000019132"/>
    </source>
</evidence>
<dbReference type="EMBL" id="GL376624">
    <property type="status" value="NOT_ANNOTATED_CDS"/>
    <property type="molecule type" value="Genomic_DNA"/>
</dbReference>
<feature type="coiled-coil region" evidence="1">
    <location>
        <begin position="238"/>
        <end position="286"/>
    </location>
</feature>
<feature type="coiled-coil region" evidence="1">
    <location>
        <begin position="75"/>
        <end position="123"/>
    </location>
</feature>
<evidence type="ECO:0000313" key="2">
    <source>
        <dbReference type="EnsemblProtists" id="PYU1_T009963"/>
    </source>
</evidence>
<dbReference type="OMA" id="IWARISH"/>
<sequence length="375" mass="43241">MAAAEALLEWQPLMHLQHTNYHLREENRYLRFQVQELLEWKERAVRHMVTLAPKRSKAKREIKHAAQLQQQLLVVEKTLQDRAALEESTQRLEENERAFETQIAKLELDKQHLTVKCDALQVREAKLTDTLQSVSDMFRVHLEKLVAMRETLDTTMERPHSEDDNSANAAATLEAMNENDGADHDDLNVPPAAADQDPLKSAEIMIAGLTVVSEKCLHWFHEHVEQTFVQQQQKAALYEAQHAELQHLRAHVDEVQQQHSRRDASNQQQRIQIAQLQHTNAHLESEFMHWQTRYVAHAQGQTHVGDQMRLLVTEIRQYLRLVRVEIKKKFGYVPEAIAHAENWSRILDALDALERHVHIANASAAGGEASRHAVQ</sequence>
<dbReference type="InParanoid" id="K3WYB4"/>
<keyword evidence="3" id="KW-1185">Reference proteome</keyword>
<reference evidence="2" key="3">
    <citation type="submission" date="2015-02" db="UniProtKB">
        <authorList>
            <consortium name="EnsemblProtists"/>
        </authorList>
    </citation>
    <scope>IDENTIFICATION</scope>
    <source>
        <strain evidence="2">DAOM BR144</strain>
    </source>
</reference>
<dbReference type="Proteomes" id="UP000019132">
    <property type="component" value="Unassembled WGS sequence"/>
</dbReference>
<organism evidence="2 3">
    <name type="scientific">Globisporangium ultimum (strain ATCC 200006 / CBS 805.95 / DAOM BR144)</name>
    <name type="common">Pythium ultimum</name>
    <dbReference type="NCBI Taxonomy" id="431595"/>
    <lineage>
        <taxon>Eukaryota</taxon>
        <taxon>Sar</taxon>
        <taxon>Stramenopiles</taxon>
        <taxon>Oomycota</taxon>
        <taxon>Peronosporomycetes</taxon>
        <taxon>Pythiales</taxon>
        <taxon>Pythiaceae</taxon>
        <taxon>Globisporangium</taxon>
    </lineage>
</organism>
<reference evidence="3" key="2">
    <citation type="submission" date="2010-04" db="EMBL/GenBank/DDBJ databases">
        <authorList>
            <person name="Buell R."/>
            <person name="Hamilton J."/>
            <person name="Hostetler J."/>
        </authorList>
    </citation>
    <scope>NUCLEOTIDE SEQUENCE [LARGE SCALE GENOMIC DNA]</scope>
    <source>
        <strain evidence="3">DAOM:BR144</strain>
    </source>
</reference>
<evidence type="ECO:0000256" key="1">
    <source>
        <dbReference type="SAM" id="Coils"/>
    </source>
</evidence>
<proteinExistence type="predicted"/>
<protein>
    <submittedName>
        <fullName evidence="2">Uncharacterized protein</fullName>
    </submittedName>
</protein>
<reference evidence="3" key="1">
    <citation type="journal article" date="2010" name="Genome Biol.">
        <title>Genome sequence of the necrotrophic plant pathogen Pythium ultimum reveals original pathogenicity mechanisms and effector repertoire.</title>
        <authorList>
            <person name="Levesque C.A."/>
            <person name="Brouwer H."/>
            <person name="Cano L."/>
            <person name="Hamilton J.P."/>
            <person name="Holt C."/>
            <person name="Huitema E."/>
            <person name="Raffaele S."/>
            <person name="Robideau G.P."/>
            <person name="Thines M."/>
            <person name="Win J."/>
            <person name="Zerillo M.M."/>
            <person name="Beakes G.W."/>
            <person name="Boore J.L."/>
            <person name="Busam D."/>
            <person name="Dumas B."/>
            <person name="Ferriera S."/>
            <person name="Fuerstenberg S.I."/>
            <person name="Gachon C.M."/>
            <person name="Gaulin E."/>
            <person name="Govers F."/>
            <person name="Grenville-Briggs L."/>
            <person name="Horner N."/>
            <person name="Hostetler J."/>
            <person name="Jiang R.H."/>
            <person name="Johnson J."/>
            <person name="Krajaejun T."/>
            <person name="Lin H."/>
            <person name="Meijer H.J."/>
            <person name="Moore B."/>
            <person name="Morris P."/>
            <person name="Phuntmart V."/>
            <person name="Puiu D."/>
            <person name="Shetty J."/>
            <person name="Stajich J.E."/>
            <person name="Tripathy S."/>
            <person name="Wawra S."/>
            <person name="van West P."/>
            <person name="Whitty B.R."/>
            <person name="Coutinho P.M."/>
            <person name="Henrissat B."/>
            <person name="Martin F."/>
            <person name="Thomas P.D."/>
            <person name="Tyler B.M."/>
            <person name="De Vries R.P."/>
            <person name="Kamoun S."/>
            <person name="Yandell M."/>
            <person name="Tisserat N."/>
            <person name="Buell C.R."/>
        </authorList>
    </citation>
    <scope>NUCLEOTIDE SEQUENCE</scope>
    <source>
        <strain evidence="3">DAOM:BR144</strain>
    </source>
</reference>
<accession>K3WYB4</accession>
<dbReference type="VEuPathDB" id="FungiDB:PYU1_G009945"/>
<keyword evidence="1" id="KW-0175">Coiled coil</keyword>
<dbReference type="EnsemblProtists" id="PYU1_T009963">
    <property type="protein sequence ID" value="PYU1_T009963"/>
    <property type="gene ID" value="PYU1_G009945"/>
</dbReference>
<dbReference type="eggNOG" id="ENOG502S9CP">
    <property type="taxonomic scope" value="Eukaryota"/>
</dbReference>
<dbReference type="AlphaFoldDB" id="K3WYB4"/>
<dbReference type="HOGENOM" id="CLU_884219_0_0_1"/>
<name>K3WYB4_GLOUD</name>